<dbReference type="Gene3D" id="2.40.37.10">
    <property type="entry name" value="Lyase, Ornithine Decarboxylase, Chain A, domain 1"/>
    <property type="match status" value="1"/>
</dbReference>
<keyword evidence="12" id="KW-1185">Reference proteome</keyword>
<dbReference type="PANTHER" id="PTHR43727:SF2">
    <property type="entry name" value="GROUP IV DECARBOXYLASE"/>
    <property type="match status" value="1"/>
</dbReference>
<evidence type="ECO:0000256" key="6">
    <source>
        <dbReference type="NCBIfam" id="TIGR01048"/>
    </source>
</evidence>
<name>A0A1G8Y5R9_9EURY</name>
<feature type="binding site" evidence="5">
    <location>
        <position position="403"/>
    </location>
    <ligand>
        <name>pyridoxal 5'-phosphate</name>
        <dbReference type="ChEBI" id="CHEBI:597326"/>
    </ligand>
</feature>
<protein>
    <recommendedName>
        <fullName evidence="5 6">Diaminopimelate decarboxylase</fullName>
        <shortName evidence="5">DAP decarboxylase</shortName>
        <shortName evidence="5">DAPDC</shortName>
        <ecNumber evidence="5 6">4.1.1.20</ecNumber>
    </recommendedName>
</protein>
<evidence type="ECO:0000256" key="4">
    <source>
        <dbReference type="ARBA" id="ARBA00023239"/>
    </source>
</evidence>
<evidence type="ECO:0000313" key="12">
    <source>
        <dbReference type="Proteomes" id="UP000198882"/>
    </source>
</evidence>
<feature type="domain" description="Orn/DAP/Arg decarboxylase 2 N-terminal" evidence="10">
    <location>
        <begin position="38"/>
        <end position="301"/>
    </location>
</feature>
<comment type="subunit">
    <text evidence="5">Homodimer.</text>
</comment>
<feature type="binding site" evidence="5">
    <location>
        <position position="333"/>
    </location>
    <ligand>
        <name>substrate</name>
    </ligand>
</feature>
<dbReference type="EMBL" id="FNFE01000002">
    <property type="protein sequence ID" value="SDJ98063.1"/>
    <property type="molecule type" value="Genomic_DNA"/>
</dbReference>
<dbReference type="GO" id="GO:0009089">
    <property type="term" value="P:lysine biosynthetic process via diaminopimelate"/>
    <property type="evidence" value="ECO:0007669"/>
    <property type="project" value="UniProtKB-UniRule"/>
</dbReference>
<evidence type="ECO:0000256" key="9">
    <source>
        <dbReference type="SAM" id="MobiDB-lite"/>
    </source>
</evidence>
<evidence type="ECO:0000256" key="5">
    <source>
        <dbReference type="HAMAP-Rule" id="MF_02120"/>
    </source>
</evidence>
<dbReference type="PRINTS" id="PR01181">
    <property type="entry name" value="DAPDCRBXLASE"/>
</dbReference>
<dbReference type="InterPro" id="IPR022653">
    <property type="entry name" value="De-COase2_pyr-phos_BS"/>
</dbReference>
<dbReference type="InterPro" id="IPR002986">
    <property type="entry name" value="DAP_deCOOHase_LysA"/>
</dbReference>
<organism evidence="11 12">
    <name type="scientific">Natronorubrum texcoconense</name>
    <dbReference type="NCBI Taxonomy" id="1095776"/>
    <lineage>
        <taxon>Archaea</taxon>
        <taxon>Methanobacteriati</taxon>
        <taxon>Methanobacteriota</taxon>
        <taxon>Stenosarchaea group</taxon>
        <taxon>Halobacteria</taxon>
        <taxon>Halobacteriales</taxon>
        <taxon>Natrialbaceae</taxon>
        <taxon>Natronorubrum</taxon>
    </lineage>
</organism>
<dbReference type="Proteomes" id="UP000198882">
    <property type="component" value="Unassembled WGS sequence"/>
</dbReference>
<dbReference type="AlphaFoldDB" id="A0A1G8Y5R9"/>
<dbReference type="Gene3D" id="3.20.20.10">
    <property type="entry name" value="Alanine racemase"/>
    <property type="match status" value="1"/>
</dbReference>
<keyword evidence="4 5" id="KW-0456">Lyase</keyword>
<comment type="cofactor">
    <cofactor evidence="1 5 7 8">
        <name>pyridoxal 5'-phosphate</name>
        <dbReference type="ChEBI" id="CHEBI:597326"/>
    </cofactor>
</comment>
<keyword evidence="2 5" id="KW-0210">Decarboxylase</keyword>
<dbReference type="EC" id="4.1.1.20" evidence="5 6"/>
<feature type="binding site" evidence="5">
    <location>
        <begin position="294"/>
        <end position="297"/>
    </location>
    <ligand>
        <name>pyridoxal 5'-phosphate</name>
        <dbReference type="ChEBI" id="CHEBI:597326"/>
    </ligand>
</feature>
<evidence type="ECO:0000256" key="2">
    <source>
        <dbReference type="ARBA" id="ARBA00022793"/>
    </source>
</evidence>
<evidence type="ECO:0000256" key="1">
    <source>
        <dbReference type="ARBA" id="ARBA00001933"/>
    </source>
</evidence>
<gene>
    <name evidence="5" type="primary">lysA</name>
    <name evidence="11" type="ORF">SAMN04515672_2032</name>
</gene>
<feature type="compositionally biased region" description="Basic and acidic residues" evidence="9">
    <location>
        <begin position="438"/>
        <end position="449"/>
    </location>
</feature>
<sequence>MTTPAASPAVRRLDDWDAVDLSALIDDYSSPLYVLDLERVRENCHRIQSAFPDAEILYAVKANALGDVLETLHEEGVGLECASAGEVERALAAIDSSAARDESGTGGDSSGADVHYTAVNPPARDLDWVVDAWEDHPELTITVGAEDTLDRLEERGYDGRLCLRVNPGIGAGHHEKVQTGANAKFGVPAERAVDVLTDAAERGFDVVGIHAHVGSGVSSDQLDDHREFVSRMGDLTREVSDALAAVDGDGLEFVDVGGGFGVPYHEDEEPLDLEAVAEATREAIGEVDAQLTIEPGRYFVADAGVLLTEVNTVKEARDTLAVGIDAGMTTLLRPAMYDAYHPIRNLTADSSGADENDSHTSREMRPQTITGPICESGDVFCTDRQLPTSERGDVLAVGNTGAYGYEMANQYNSRPRPASVVLDGDGVRLARRRETVDDVTRLEAERSDPTNDAGGAGSNGNADTDADREAHNGHDTR</sequence>
<dbReference type="Pfam" id="PF02784">
    <property type="entry name" value="Orn_Arg_deC_N"/>
    <property type="match status" value="1"/>
</dbReference>
<feature type="binding site" evidence="5">
    <location>
        <position position="375"/>
    </location>
    <ligand>
        <name>substrate</name>
    </ligand>
</feature>
<dbReference type="InterPro" id="IPR029066">
    <property type="entry name" value="PLP-binding_barrel"/>
</dbReference>
<evidence type="ECO:0000256" key="7">
    <source>
        <dbReference type="PIRSR" id="PIRSR600183-50"/>
    </source>
</evidence>
<evidence type="ECO:0000313" key="11">
    <source>
        <dbReference type="EMBL" id="SDJ98063.1"/>
    </source>
</evidence>
<feature type="compositionally biased region" description="Basic and acidic residues" evidence="9">
    <location>
        <begin position="465"/>
        <end position="477"/>
    </location>
</feature>
<feature type="region of interest" description="Disordered" evidence="9">
    <location>
        <begin position="438"/>
        <end position="477"/>
    </location>
</feature>
<evidence type="ECO:0000259" key="10">
    <source>
        <dbReference type="Pfam" id="PF02784"/>
    </source>
</evidence>
<feature type="binding site" evidence="5">
    <location>
        <position position="259"/>
    </location>
    <ligand>
        <name>pyridoxal 5'-phosphate</name>
        <dbReference type="ChEBI" id="CHEBI:597326"/>
    </ligand>
</feature>
<dbReference type="InterPro" id="IPR022644">
    <property type="entry name" value="De-COase2_N"/>
</dbReference>
<dbReference type="HAMAP" id="MF_02120">
    <property type="entry name" value="LysA"/>
    <property type="match status" value="1"/>
</dbReference>
<dbReference type="SUPFAM" id="SSF51419">
    <property type="entry name" value="PLP-binding barrel"/>
    <property type="match status" value="1"/>
</dbReference>
<feature type="modified residue" description="N6-(pyridoxal phosphate)lysine" evidence="5 7">
    <location>
        <position position="61"/>
    </location>
</feature>
<dbReference type="PANTHER" id="PTHR43727">
    <property type="entry name" value="DIAMINOPIMELATE DECARBOXYLASE"/>
    <property type="match status" value="1"/>
</dbReference>
<dbReference type="SUPFAM" id="SSF50621">
    <property type="entry name" value="Alanine racemase C-terminal domain-like"/>
    <property type="match status" value="1"/>
</dbReference>
<comment type="function">
    <text evidence="5">Specifically catalyzes the decarboxylation of meso-diaminopimelate (meso-DAP) to L-lysine.</text>
</comment>
<dbReference type="PROSITE" id="PS00878">
    <property type="entry name" value="ODR_DC_2_1"/>
    <property type="match status" value="1"/>
</dbReference>
<dbReference type="STRING" id="1095776.SAMN04515672_2032"/>
<comment type="catalytic activity">
    <reaction evidence="5 8">
        <text>meso-2,6-diaminopimelate + H(+) = L-lysine + CO2</text>
        <dbReference type="Rhea" id="RHEA:15101"/>
        <dbReference type="ChEBI" id="CHEBI:15378"/>
        <dbReference type="ChEBI" id="CHEBI:16526"/>
        <dbReference type="ChEBI" id="CHEBI:32551"/>
        <dbReference type="ChEBI" id="CHEBI:57791"/>
        <dbReference type="EC" id="4.1.1.20"/>
    </reaction>
</comment>
<keyword evidence="5" id="KW-0028">Amino-acid biosynthesis</keyword>
<keyword evidence="3 5" id="KW-0663">Pyridoxal phosphate</keyword>
<feature type="compositionally biased region" description="Basic and acidic residues" evidence="9">
    <location>
        <begin position="356"/>
        <end position="365"/>
    </location>
</feature>
<dbReference type="RefSeq" id="WP_090305213.1">
    <property type="nucleotide sequence ID" value="NZ_FNFE01000002.1"/>
</dbReference>
<dbReference type="CDD" id="cd06828">
    <property type="entry name" value="PLPDE_III_DapDC"/>
    <property type="match status" value="1"/>
</dbReference>
<dbReference type="GO" id="GO:0008836">
    <property type="term" value="F:diaminopimelate decarboxylase activity"/>
    <property type="evidence" value="ECO:0007669"/>
    <property type="project" value="UniProtKB-UniRule"/>
</dbReference>
<dbReference type="InterPro" id="IPR000183">
    <property type="entry name" value="Orn/DAP/Arg_de-COase"/>
</dbReference>
<feature type="binding site" evidence="5">
    <location>
        <position position="297"/>
    </location>
    <ligand>
        <name>substrate</name>
    </ligand>
</feature>
<dbReference type="InterPro" id="IPR009006">
    <property type="entry name" value="Ala_racemase/Decarboxylase_C"/>
</dbReference>
<dbReference type="OrthoDB" id="18565at2157"/>
<feature type="region of interest" description="Disordered" evidence="9">
    <location>
        <begin position="348"/>
        <end position="371"/>
    </location>
</feature>
<feature type="binding site" evidence="5">
    <location>
        <position position="403"/>
    </location>
    <ligand>
        <name>substrate</name>
    </ligand>
</feature>
<feature type="active site" description="Proton donor" evidence="7">
    <location>
        <position position="374"/>
    </location>
</feature>
<reference evidence="12" key="1">
    <citation type="submission" date="2016-10" db="EMBL/GenBank/DDBJ databases">
        <authorList>
            <person name="Varghese N."/>
            <person name="Submissions S."/>
        </authorList>
    </citation>
    <scope>NUCLEOTIDE SEQUENCE [LARGE SCALE GENOMIC DNA]</scope>
    <source>
        <strain evidence="12">B4,CECT 8067,JCM 17497</strain>
    </source>
</reference>
<accession>A0A1G8Y5R9</accession>
<dbReference type="UniPathway" id="UPA00034">
    <property type="reaction ID" value="UER00027"/>
</dbReference>
<dbReference type="PRINTS" id="PR01179">
    <property type="entry name" value="ODADCRBXLASE"/>
</dbReference>
<evidence type="ECO:0000256" key="3">
    <source>
        <dbReference type="ARBA" id="ARBA00022898"/>
    </source>
</evidence>
<feature type="binding site" evidence="5">
    <location>
        <position position="337"/>
    </location>
    <ligand>
        <name>substrate</name>
    </ligand>
</feature>
<evidence type="ECO:0000256" key="8">
    <source>
        <dbReference type="RuleBase" id="RU003738"/>
    </source>
</evidence>
<feature type="region of interest" description="Disordered" evidence="9">
    <location>
        <begin position="96"/>
        <end position="116"/>
    </location>
</feature>
<proteinExistence type="inferred from homology"/>
<comment type="pathway">
    <text evidence="5 8">Amino-acid biosynthesis; L-lysine biosynthesis via DAP pathway; L-lysine from DL-2,6-diaminopimelate: step 1/1.</text>
</comment>
<comment type="similarity">
    <text evidence="5">Belongs to the Orn/Lys/Arg decarboxylase class-II family. LysA subfamily.</text>
</comment>
<dbReference type="NCBIfam" id="TIGR01048">
    <property type="entry name" value="lysA"/>
    <property type="match status" value="1"/>
</dbReference>
<dbReference type="GO" id="GO:0030170">
    <property type="term" value="F:pyridoxal phosphate binding"/>
    <property type="evidence" value="ECO:0007669"/>
    <property type="project" value="UniProtKB-UniRule"/>
</dbReference>
<keyword evidence="5 8" id="KW-0457">Lysine biosynthesis</keyword>